<dbReference type="RefSeq" id="WP_079748485.1">
    <property type="nucleotide sequence ID" value="NZ_AVOE01000031.1"/>
</dbReference>
<gene>
    <name evidence="3" type="ORF">EA756_00805</name>
    <name evidence="1" type="ORF">I6M64_00730</name>
    <name evidence="2" type="ORF">M0O54_18530</name>
</gene>
<dbReference type="Proteomes" id="UP000808699">
    <property type="component" value="Unassembled WGS sequence"/>
</dbReference>
<organism evidence="3 4">
    <name type="scientific">Acinetobacter lactucae</name>
    <dbReference type="NCBI Taxonomy" id="1785128"/>
    <lineage>
        <taxon>Bacteria</taxon>
        <taxon>Pseudomonadati</taxon>
        <taxon>Pseudomonadota</taxon>
        <taxon>Gammaproteobacteria</taxon>
        <taxon>Moraxellales</taxon>
        <taxon>Moraxellaceae</taxon>
        <taxon>Acinetobacter</taxon>
        <taxon>Acinetobacter calcoaceticus/baumannii complex</taxon>
    </lineage>
</organism>
<evidence type="ECO:0000313" key="2">
    <source>
        <dbReference type="EMBL" id="MDD9322079.1"/>
    </source>
</evidence>
<accession>A0A1V0K8Z5</accession>
<name>A0A1V0K8Z5_9GAMM</name>
<reference evidence="3 4" key="1">
    <citation type="submission" date="2018-10" db="EMBL/GenBank/DDBJ databases">
        <title>GWAS and RNA-Seq identify cryptic mechanisms of antimicrobial resistance in Acinetobacter baumannii.</title>
        <authorList>
            <person name="Sahl J.W."/>
        </authorList>
    </citation>
    <scope>NUCLEOTIDE SEQUENCE [LARGE SCALE GENOMIC DNA]</scope>
    <source>
        <strain evidence="3 4">TG41018</strain>
    </source>
</reference>
<reference evidence="2" key="3">
    <citation type="submission" date="2022-12" db="EMBL/GenBank/DDBJ databases">
        <title>Acinetobacter lactucae: Emerging opportunistic pathogenic species of genus Acinetobacter isolated from immunocompromised patients in clinical settings of India.</title>
        <authorList>
            <person name="Amar A.K."/>
            <person name="Sawant A.R."/>
            <person name="Meera M."/>
            <person name="Tomar A."/>
            <person name="Sistla S."/>
            <person name="Prashanth K."/>
        </authorList>
    </citation>
    <scope>NUCLEOTIDE SEQUENCE</scope>
    <source>
        <strain evidence="2">PKAL1828C</strain>
    </source>
</reference>
<dbReference type="KEGG" id="alc:OTEC02_04820"/>
<dbReference type="EMBL" id="RFES01000001">
    <property type="protein sequence ID" value="RSO60665.1"/>
    <property type="molecule type" value="Genomic_DNA"/>
</dbReference>
<dbReference type="EMBL" id="JADWNO010000001">
    <property type="protein sequence ID" value="MBJ8435841.1"/>
    <property type="molecule type" value="Genomic_DNA"/>
</dbReference>
<dbReference type="EMBL" id="JALNTG010000069">
    <property type="protein sequence ID" value="MDD9322079.1"/>
    <property type="molecule type" value="Genomic_DNA"/>
</dbReference>
<evidence type="ECO:0000313" key="1">
    <source>
        <dbReference type="EMBL" id="MBJ8435841.1"/>
    </source>
</evidence>
<evidence type="ECO:0000313" key="5">
    <source>
        <dbReference type="Proteomes" id="UP000808699"/>
    </source>
</evidence>
<dbReference type="Proteomes" id="UP001150055">
    <property type="component" value="Unassembled WGS sequence"/>
</dbReference>
<dbReference type="AlphaFoldDB" id="A0A1V0K8Z5"/>
<protein>
    <submittedName>
        <fullName evidence="3">Uncharacterized protein</fullName>
    </submittedName>
</protein>
<comment type="caution">
    <text evidence="3">The sequence shown here is derived from an EMBL/GenBank/DDBJ whole genome shotgun (WGS) entry which is preliminary data.</text>
</comment>
<evidence type="ECO:0000313" key="4">
    <source>
        <dbReference type="Proteomes" id="UP000276905"/>
    </source>
</evidence>
<reference evidence="1 5" key="2">
    <citation type="submission" date="2020-11" db="EMBL/GenBank/DDBJ databases">
        <title>Enhanced detection system for hospital associated transmission using whole genome sequencing surveillance.</title>
        <authorList>
            <person name="Harrison L.H."/>
            <person name="Van Tyne D."/>
            <person name="Marsh J.W."/>
            <person name="Griffith M.P."/>
            <person name="Snyder D.J."/>
            <person name="Cooper V.S."/>
            <person name="Mustapha M."/>
        </authorList>
    </citation>
    <scope>NUCLEOTIDE SEQUENCE [LARGE SCALE GENOMIC DNA]</scope>
    <source>
        <strain evidence="1 5">ACIN00241</strain>
    </source>
</reference>
<dbReference type="OrthoDB" id="6696947at2"/>
<evidence type="ECO:0000313" key="3">
    <source>
        <dbReference type="EMBL" id="RSO60665.1"/>
    </source>
</evidence>
<proteinExistence type="predicted"/>
<sequence>MSCLLHFCVVCFLFDQLSDGLRNYLRFKKSIAKFKKEQAFGEIQTVWI</sequence>
<keyword evidence="5" id="KW-1185">Reference proteome</keyword>
<dbReference type="Proteomes" id="UP000276905">
    <property type="component" value="Unassembled WGS sequence"/>
</dbReference>